<evidence type="ECO:0000313" key="3">
    <source>
        <dbReference type="Proteomes" id="UP000808349"/>
    </source>
</evidence>
<organism evidence="2 3">
    <name type="scientific">Candidatus Defluviibacterium haderslevense</name>
    <dbReference type="NCBI Taxonomy" id="2981993"/>
    <lineage>
        <taxon>Bacteria</taxon>
        <taxon>Pseudomonadati</taxon>
        <taxon>Bacteroidota</taxon>
        <taxon>Saprospiria</taxon>
        <taxon>Saprospirales</taxon>
        <taxon>Saprospiraceae</taxon>
        <taxon>Candidatus Defluviibacterium</taxon>
    </lineage>
</organism>
<dbReference type="Proteomes" id="UP000808349">
    <property type="component" value="Unassembled WGS sequence"/>
</dbReference>
<accession>A0A9D7XC55</accession>
<dbReference type="NCBIfam" id="TIGR04183">
    <property type="entry name" value="Por_Secre_tail"/>
    <property type="match status" value="1"/>
</dbReference>
<dbReference type="AlphaFoldDB" id="A0A9D7XC55"/>
<comment type="caution">
    <text evidence="2">The sequence shown here is derived from an EMBL/GenBank/DDBJ whole genome shotgun (WGS) entry which is preliminary data.</text>
</comment>
<name>A0A9D7XC55_9BACT</name>
<dbReference type="Pfam" id="PF18962">
    <property type="entry name" value="Por_Secre_tail"/>
    <property type="match status" value="1"/>
</dbReference>
<evidence type="ECO:0000259" key="1">
    <source>
        <dbReference type="Pfam" id="PF18962"/>
    </source>
</evidence>
<feature type="domain" description="Secretion system C-terminal sorting" evidence="1">
    <location>
        <begin position="469"/>
        <end position="535"/>
    </location>
</feature>
<dbReference type="EMBL" id="JADKFW010000004">
    <property type="protein sequence ID" value="MBK9716379.1"/>
    <property type="molecule type" value="Genomic_DNA"/>
</dbReference>
<proteinExistence type="predicted"/>
<dbReference type="InterPro" id="IPR026444">
    <property type="entry name" value="Secre_tail"/>
</dbReference>
<sequence length="540" mass="60581">MKHVIFLLLIFMVTNAYSQSITRISIDQGGIRMNQIVNMSSYSSLGSTQGQKLGAMNCTNEDRSRGEILLINYSNPTDIKFGLILSNSTGNLSLKKVIHITTDEVFLLGAYSEVGSIGSMFFGFYNIKTHTFHNVNWLKLDKDPNFILNPIDVIYSNRSYYILAETYVNYKFALNNKIVLIKYDGVNVQWSKIYNDNNPIHSESPSSITLSPNGNLIIGGSFKSKTDVFYRMMLAQIDLDGQAMNLKSIELKSADKSYSHRYGWIYVKSKAPNIHLFSQSVVGRDGEGPVLVTMFDTSLALRTWRNYTAPIRVESANIDGNFFLFGGQVPVESGGEGFALLKVNSSNAIVEQFKNFKKELKNSSIATSSASLYDRSSDKIWTMIKPNGGNENDLILLENQSVIDHECSEDLSSSVAKDPIDITDIDMVATPLELTMTKLDCNSNEVKLLNKEICTSSGTEINSKINLSIFPNPFSDHLTVESDQMIEHIEILSVDGRPHKSLFQKENKINLDLHLSQGIYFLKIYFINGNSLLEKVLCYY</sequence>
<gene>
    <name evidence="2" type="ORF">IPO85_02420</name>
</gene>
<protein>
    <submittedName>
        <fullName evidence="2">T9SS type A sorting domain-containing protein</fullName>
    </submittedName>
</protein>
<reference evidence="2 3" key="1">
    <citation type="submission" date="2020-10" db="EMBL/GenBank/DDBJ databases">
        <title>Connecting structure to function with the recovery of over 1000 high-quality activated sludge metagenome-assembled genomes encoding full-length rRNA genes using long-read sequencing.</title>
        <authorList>
            <person name="Singleton C.M."/>
            <person name="Petriglieri F."/>
            <person name="Kristensen J.M."/>
            <person name="Kirkegaard R.H."/>
            <person name="Michaelsen T.Y."/>
            <person name="Andersen M.H."/>
            <person name="Karst S.M."/>
            <person name="Dueholm M.S."/>
            <person name="Nielsen P.H."/>
            <person name="Albertsen M."/>
        </authorList>
    </citation>
    <scope>NUCLEOTIDE SEQUENCE [LARGE SCALE GENOMIC DNA]</scope>
    <source>
        <strain evidence="2">Ribe_18-Q3-R11-54_BAT3C.373</strain>
    </source>
</reference>
<evidence type="ECO:0000313" key="2">
    <source>
        <dbReference type="EMBL" id="MBK9716379.1"/>
    </source>
</evidence>